<feature type="region of interest" description="Disordered" evidence="1">
    <location>
        <begin position="742"/>
        <end position="851"/>
    </location>
</feature>
<feature type="domain" description="SPOR" evidence="2">
    <location>
        <begin position="930"/>
        <end position="1013"/>
    </location>
</feature>
<feature type="region of interest" description="Disordered" evidence="1">
    <location>
        <begin position="355"/>
        <end position="391"/>
    </location>
</feature>
<name>A0ABY8ILH9_9HYPH</name>
<accession>A0ABY8ILH9</accession>
<dbReference type="Gene3D" id="3.30.70.1070">
    <property type="entry name" value="Sporulation related repeat"/>
    <property type="match status" value="1"/>
</dbReference>
<evidence type="ECO:0000313" key="3">
    <source>
        <dbReference type="EMBL" id="WFS24452.1"/>
    </source>
</evidence>
<feature type="region of interest" description="Disordered" evidence="1">
    <location>
        <begin position="469"/>
        <end position="505"/>
    </location>
</feature>
<feature type="region of interest" description="Disordered" evidence="1">
    <location>
        <begin position="714"/>
        <end position="733"/>
    </location>
</feature>
<evidence type="ECO:0000313" key="4">
    <source>
        <dbReference type="Proteomes" id="UP000318939"/>
    </source>
</evidence>
<feature type="region of interest" description="Disordered" evidence="1">
    <location>
        <begin position="423"/>
        <end position="451"/>
    </location>
</feature>
<evidence type="ECO:0000256" key="1">
    <source>
        <dbReference type="SAM" id="MobiDB-lite"/>
    </source>
</evidence>
<feature type="compositionally biased region" description="Low complexity" evidence="1">
    <location>
        <begin position="469"/>
        <end position="484"/>
    </location>
</feature>
<feature type="region of interest" description="Disordered" evidence="1">
    <location>
        <begin position="866"/>
        <end position="923"/>
    </location>
</feature>
<organism evidence="3 4">
    <name type="scientific">Rhizobium rhododendri</name>
    <dbReference type="NCBI Taxonomy" id="2506430"/>
    <lineage>
        <taxon>Bacteria</taxon>
        <taxon>Pseudomonadati</taxon>
        <taxon>Pseudomonadota</taxon>
        <taxon>Alphaproteobacteria</taxon>
        <taxon>Hyphomicrobiales</taxon>
        <taxon>Rhizobiaceae</taxon>
        <taxon>Rhizobium/Agrobacterium group</taxon>
        <taxon>Rhizobium</taxon>
    </lineage>
</organism>
<reference evidence="3" key="2">
    <citation type="journal article" date="2023" name="MicrobiologyOpen">
        <title>Genomics of the tumorigenes clade of the family Rhizobiaceae and description of Rhizobium rhododendri sp. nov.</title>
        <authorList>
            <person name="Kuzmanovic N."/>
            <person name="diCenzo G.C."/>
            <person name="Bunk B."/>
            <person name="Sproeer C."/>
            <person name="Fruehling A."/>
            <person name="Neumann-Schaal M."/>
            <person name="Overmann J."/>
            <person name="Smalla K."/>
        </authorList>
    </citation>
    <scope>NUCLEOTIDE SEQUENCE</scope>
    <source>
        <strain evidence="3">Rho-6.2</strain>
    </source>
</reference>
<feature type="compositionally biased region" description="Basic and acidic residues" evidence="1">
    <location>
        <begin position="423"/>
        <end position="435"/>
    </location>
</feature>
<sequence length="1013" mass="106416">MAEKQLAYRAGGKDEFFADDDPLAELARIVGYDKRPSTPVAANQRQEPAFDLEDELLREFERYDAPRTPQASQPSHAVYSEPVYGNGTPANDFAAVEPTHAPEPQAEVQAAYEAPHAEQMLQPEEPVHAEPPVVDASHFEPAEESWESVVEPTTMPVAAEELEELASAPEVANRDLVDELEMSISAPDVQPTPPRTQQWAAATIRLPLANFNAPRREPTMDAFGAVEPVPTVEPVAPAAPPEVATFEPEPVAEFVTHEQPSYPVEMDRAEAVQAETPVVSKPDPVLADVHVEEEAPLAGVDLPPAARAEEIAAATVVPEPAPVSAASSYQGLDIDDLLADVSRYPVPSREQIAARIDPSLVNPPAPRASMATPVTAQPESVKSPDPEPVVAAADEDFDGFDEHDFDLDLADIELELAELDFADPKSLAEVEKPAKPSEPATDWRQPEPVAAVQRSPSYAAAAASTYASATAPTYASAAAPAEQRAAVHEAEPVVDSYQELPFDPNEISETEDRVETFEDIHVPALPPAEPDEPVVAAPDYDFDIDAEMASLFSAPADTSPEPASAPSMTEAAFAPGVATSVPVRGVTMQQKTGGGLDEFERALEEDFRQSFRETPSRPENVSPMMFESSHTANDRWRARSMRGIAIAAAAVVVLGGGAYGMYRWVSHNGSPISFASGEPRVITADKDPVKVVPTDPGGKVVPNQDKAVYDRVAGAATQPPKQKELVTSDEQPVDVVQKTLIPENSLPDDNDGSGEANLSTPVGETEDPRLLPGQGNPAATSQDGNSGVAARRVRTMIVKPDGSLVAREEPAPADDSAAPSAPAAAAAPTTPAADNSQMASADDGDAPSADSAPIRTVKTTQIANAPAAAQPPVNTPAAGSTDAAPVPTARPTQTASATPAAAKPPVTPQPVRVASATQAAQPVKTAPAATASAGGYGMQIASLPSEQEAKRSQANMAAKYASVIGGHPMEVRKVDIAGKGTYYRVRVAVGSKDDAAALCVKFRAAGGTCLISK</sequence>
<feature type="compositionally biased region" description="Low complexity" evidence="1">
    <location>
        <begin position="813"/>
        <end position="833"/>
    </location>
</feature>
<feature type="compositionally biased region" description="Low complexity" evidence="1">
    <location>
        <begin position="866"/>
        <end position="878"/>
    </location>
</feature>
<reference evidence="3" key="1">
    <citation type="journal article" date="2019" name="Phytopathology">
        <title>A Novel Group of Rhizobium tumorigenes-Like Agrobacteria Associated with Crown Gall Disease of Rhododendron and Blueberry.</title>
        <authorList>
            <person name="Kuzmanovic N."/>
            <person name="Behrens P."/>
            <person name="Idczak E."/>
            <person name="Wagner S."/>
            <person name="Gotz M."/>
            <person name="Sproer C."/>
            <person name="Bunk B."/>
            <person name="Overmann J."/>
            <person name="Smalla K."/>
        </authorList>
    </citation>
    <scope>NUCLEOTIDE SEQUENCE</scope>
    <source>
        <strain evidence="3">Rho-6.2</strain>
    </source>
</reference>
<feature type="region of interest" description="Disordered" evidence="1">
    <location>
        <begin position="62"/>
        <end position="106"/>
    </location>
</feature>
<proteinExistence type="predicted"/>
<dbReference type="InterPro" id="IPR036680">
    <property type="entry name" value="SPOR-like_sf"/>
</dbReference>
<protein>
    <submittedName>
        <fullName evidence="3">SPOR domain-containing protein</fullName>
    </submittedName>
</protein>
<feature type="compositionally biased region" description="Low complexity" evidence="1">
    <location>
        <begin position="887"/>
        <end position="904"/>
    </location>
</feature>
<dbReference type="RefSeq" id="WP_142823048.1">
    <property type="nucleotide sequence ID" value="NZ_CP117267.1"/>
</dbReference>
<gene>
    <name evidence="3" type="ORF">PR018_08155</name>
</gene>
<dbReference type="Proteomes" id="UP000318939">
    <property type="component" value="Chromosome"/>
</dbReference>
<dbReference type="InterPro" id="IPR007730">
    <property type="entry name" value="SPOR-like_dom"/>
</dbReference>
<evidence type="ECO:0000259" key="2">
    <source>
        <dbReference type="PROSITE" id="PS51724"/>
    </source>
</evidence>
<dbReference type="EMBL" id="CP117267">
    <property type="protein sequence ID" value="WFS24452.1"/>
    <property type="molecule type" value="Genomic_DNA"/>
</dbReference>
<keyword evidence="4" id="KW-1185">Reference proteome</keyword>
<dbReference type="Pfam" id="PF05036">
    <property type="entry name" value="SPOR"/>
    <property type="match status" value="1"/>
</dbReference>
<dbReference type="PROSITE" id="PS51724">
    <property type="entry name" value="SPOR"/>
    <property type="match status" value="1"/>
</dbReference>